<dbReference type="InterPro" id="IPR011990">
    <property type="entry name" value="TPR-like_helical_dom_sf"/>
</dbReference>
<dbReference type="EMBL" id="CAICTM010000960">
    <property type="protein sequence ID" value="CAB9518764.1"/>
    <property type="molecule type" value="Genomic_DNA"/>
</dbReference>
<proteinExistence type="predicted"/>
<gene>
    <name evidence="2" type="ORF">SEMRO_962_G225090.1</name>
</gene>
<protein>
    <submittedName>
        <fullName evidence="2">PRC-barrel domain</fullName>
    </submittedName>
</protein>
<dbReference type="AlphaFoldDB" id="A0A9N8EHJ3"/>
<organism evidence="2 3">
    <name type="scientific">Seminavis robusta</name>
    <dbReference type="NCBI Taxonomy" id="568900"/>
    <lineage>
        <taxon>Eukaryota</taxon>
        <taxon>Sar</taxon>
        <taxon>Stramenopiles</taxon>
        <taxon>Ochrophyta</taxon>
        <taxon>Bacillariophyta</taxon>
        <taxon>Bacillariophyceae</taxon>
        <taxon>Bacillariophycidae</taxon>
        <taxon>Naviculales</taxon>
        <taxon>Naviculaceae</taxon>
        <taxon>Seminavis</taxon>
    </lineage>
</organism>
<reference evidence="2" key="1">
    <citation type="submission" date="2020-06" db="EMBL/GenBank/DDBJ databases">
        <authorList>
            <consortium name="Plant Systems Biology data submission"/>
        </authorList>
    </citation>
    <scope>NUCLEOTIDE SEQUENCE</scope>
    <source>
        <strain evidence="2">D6</strain>
    </source>
</reference>
<evidence type="ECO:0000313" key="2">
    <source>
        <dbReference type="EMBL" id="CAB9518764.1"/>
    </source>
</evidence>
<dbReference type="Proteomes" id="UP001153069">
    <property type="component" value="Unassembled WGS sequence"/>
</dbReference>
<dbReference type="SUPFAM" id="SSF58104">
    <property type="entry name" value="Methyl-accepting chemotaxis protein (MCP) signaling domain"/>
    <property type="match status" value="1"/>
</dbReference>
<feature type="region of interest" description="Disordered" evidence="1">
    <location>
        <begin position="1"/>
        <end position="48"/>
    </location>
</feature>
<keyword evidence="3" id="KW-1185">Reference proteome</keyword>
<dbReference type="Gene3D" id="1.25.40.10">
    <property type="entry name" value="Tetratricopeptide repeat domain"/>
    <property type="match status" value="1"/>
</dbReference>
<name>A0A9N8EHJ3_9STRA</name>
<sequence>MGQWHSAPKKAGNAAEKWGDVAPQAEETLGQAEETLKQAGNAARRWEGVAPQAEQTLGQAGNAAEKLGNLAPQAEQTLEQAGNAAEKLGNLAPQAEQTLTQAGNAAEKWGDVAPRAEQTLKQAGNAAEKLGNLAPQAEQTLDQAGNAAEKLGNLAPQAEKTLGQAEQTFGQAEQTLGQAEQTLEQGGKNFEDIANTVTMVGVAAGGAIDIVGAMAGISGGLYAANQLVRLCQQLGLIEMPTQHFRVAQLDETNDIARESMNNKREGELVDTVVDMAGPIKMKMAELMRPSNDLVASGKTGEAWFFFSCDNWTALRLRGKGYWAFHHLKQLFEAVHAFNAICQAAETNEDLSSKEREVICKRRSVICFLDGKGFPQDISHATFPSYFRNIEIFQHSRARGSINFHSIFVEDGCRAKLEYVQVRALESRGETELSGCVLGFPKDTPCIFADPETTWENQYGVGGNVTCYNGCRFSNSKVDLIRRSCKDEDKEGAKCLTVVNASAKDWKVRIESKVGVSYFGQQAVKGDVLVPANESVVIGHTRGKGGRLCEANMVY</sequence>
<evidence type="ECO:0000256" key="1">
    <source>
        <dbReference type="SAM" id="MobiDB-lite"/>
    </source>
</evidence>
<comment type="caution">
    <text evidence="2">The sequence shown here is derived from an EMBL/GenBank/DDBJ whole genome shotgun (WGS) entry which is preliminary data.</text>
</comment>
<evidence type="ECO:0000313" key="3">
    <source>
        <dbReference type="Proteomes" id="UP001153069"/>
    </source>
</evidence>
<accession>A0A9N8EHJ3</accession>